<feature type="compositionally biased region" description="Polar residues" evidence="1">
    <location>
        <begin position="17"/>
        <end position="36"/>
    </location>
</feature>
<feature type="region of interest" description="Disordered" evidence="1">
    <location>
        <begin position="1"/>
        <end position="92"/>
    </location>
</feature>
<sequence>MSRTGPSSPALMHRRSPCSSGQASMTPRLNSTNNCRRQAASAWGSSTGPIQTNTSPCLSREREQLEPSALRTSYDPPTKNNNSNTCYGQGNA</sequence>
<dbReference type="AlphaFoldDB" id="A0AAV2LG95"/>
<dbReference type="Proteomes" id="UP001497482">
    <property type="component" value="Chromosome 22"/>
</dbReference>
<feature type="compositionally biased region" description="Polar residues" evidence="1">
    <location>
        <begin position="78"/>
        <end position="92"/>
    </location>
</feature>
<organism evidence="2 3">
    <name type="scientific">Knipowitschia caucasica</name>
    <name type="common">Caucasian dwarf goby</name>
    <name type="synonym">Pomatoschistus caucasicus</name>
    <dbReference type="NCBI Taxonomy" id="637954"/>
    <lineage>
        <taxon>Eukaryota</taxon>
        <taxon>Metazoa</taxon>
        <taxon>Chordata</taxon>
        <taxon>Craniata</taxon>
        <taxon>Vertebrata</taxon>
        <taxon>Euteleostomi</taxon>
        <taxon>Actinopterygii</taxon>
        <taxon>Neopterygii</taxon>
        <taxon>Teleostei</taxon>
        <taxon>Neoteleostei</taxon>
        <taxon>Acanthomorphata</taxon>
        <taxon>Gobiaria</taxon>
        <taxon>Gobiiformes</taxon>
        <taxon>Gobioidei</taxon>
        <taxon>Gobiidae</taxon>
        <taxon>Gobiinae</taxon>
        <taxon>Knipowitschia</taxon>
    </lineage>
</organism>
<accession>A0AAV2LG95</accession>
<evidence type="ECO:0000256" key="1">
    <source>
        <dbReference type="SAM" id="MobiDB-lite"/>
    </source>
</evidence>
<name>A0AAV2LG95_KNICA</name>
<dbReference type="EMBL" id="OZ035844">
    <property type="protein sequence ID" value="CAL1598362.1"/>
    <property type="molecule type" value="Genomic_DNA"/>
</dbReference>
<proteinExistence type="predicted"/>
<evidence type="ECO:0000313" key="2">
    <source>
        <dbReference type="EMBL" id="CAL1598362.1"/>
    </source>
</evidence>
<gene>
    <name evidence="2" type="ORF">KC01_LOCUS26762</name>
</gene>
<keyword evidence="3" id="KW-1185">Reference proteome</keyword>
<evidence type="ECO:0000313" key="3">
    <source>
        <dbReference type="Proteomes" id="UP001497482"/>
    </source>
</evidence>
<feature type="compositionally biased region" description="Polar residues" evidence="1">
    <location>
        <begin position="43"/>
        <end position="57"/>
    </location>
</feature>
<protein>
    <submittedName>
        <fullName evidence="2">Uncharacterized protein</fullName>
    </submittedName>
</protein>
<reference evidence="2 3" key="1">
    <citation type="submission" date="2024-04" db="EMBL/GenBank/DDBJ databases">
        <authorList>
            <person name="Waldvogel A.-M."/>
            <person name="Schoenle A."/>
        </authorList>
    </citation>
    <scope>NUCLEOTIDE SEQUENCE [LARGE SCALE GENOMIC DNA]</scope>
</reference>